<dbReference type="PANTHER" id="PTHR30055:SF234">
    <property type="entry name" value="HTH-TYPE TRANSCRIPTIONAL REGULATOR BETI"/>
    <property type="match status" value="1"/>
</dbReference>
<feature type="DNA-binding region" description="H-T-H motif" evidence="4">
    <location>
        <begin position="59"/>
        <end position="78"/>
    </location>
</feature>
<keyword evidence="2 4" id="KW-0238">DNA-binding</keyword>
<dbReference type="SUPFAM" id="SSF46689">
    <property type="entry name" value="Homeodomain-like"/>
    <property type="match status" value="1"/>
</dbReference>
<proteinExistence type="predicted"/>
<name>A0A1H8UUH1_9GAMM</name>
<evidence type="ECO:0000256" key="2">
    <source>
        <dbReference type="ARBA" id="ARBA00023125"/>
    </source>
</evidence>
<reference evidence="7 8" key="1">
    <citation type="submission" date="2016-10" db="EMBL/GenBank/DDBJ databases">
        <authorList>
            <person name="de Groot N.N."/>
        </authorList>
    </citation>
    <scope>NUCLEOTIDE SEQUENCE [LARGE SCALE GENOMIC DNA]</scope>
    <source>
        <strain evidence="7 8">CGMCC 1.6291</strain>
    </source>
</reference>
<dbReference type="EMBL" id="FOEG01000008">
    <property type="protein sequence ID" value="SEP06860.1"/>
    <property type="molecule type" value="Genomic_DNA"/>
</dbReference>
<dbReference type="Proteomes" id="UP000199657">
    <property type="component" value="Unassembled WGS sequence"/>
</dbReference>
<dbReference type="PROSITE" id="PS50977">
    <property type="entry name" value="HTH_TETR_2"/>
    <property type="match status" value="1"/>
</dbReference>
<evidence type="ECO:0000256" key="5">
    <source>
        <dbReference type="SAM" id="MobiDB-lite"/>
    </source>
</evidence>
<dbReference type="PANTHER" id="PTHR30055">
    <property type="entry name" value="HTH-TYPE TRANSCRIPTIONAL REGULATOR RUTR"/>
    <property type="match status" value="1"/>
</dbReference>
<evidence type="ECO:0000259" key="6">
    <source>
        <dbReference type="PROSITE" id="PS50977"/>
    </source>
</evidence>
<organism evidence="7 8">
    <name type="scientific">Aquisalimonas asiatica</name>
    <dbReference type="NCBI Taxonomy" id="406100"/>
    <lineage>
        <taxon>Bacteria</taxon>
        <taxon>Pseudomonadati</taxon>
        <taxon>Pseudomonadota</taxon>
        <taxon>Gammaproteobacteria</taxon>
        <taxon>Chromatiales</taxon>
        <taxon>Ectothiorhodospiraceae</taxon>
        <taxon>Aquisalimonas</taxon>
    </lineage>
</organism>
<dbReference type="InterPro" id="IPR001647">
    <property type="entry name" value="HTH_TetR"/>
</dbReference>
<dbReference type="InterPro" id="IPR050109">
    <property type="entry name" value="HTH-type_TetR-like_transc_reg"/>
</dbReference>
<dbReference type="PRINTS" id="PR00455">
    <property type="entry name" value="HTHTETR"/>
</dbReference>
<protein>
    <submittedName>
        <fullName evidence="7">Transcriptional regulator, TetR family</fullName>
    </submittedName>
</protein>
<dbReference type="Pfam" id="PF00440">
    <property type="entry name" value="TetR_N"/>
    <property type="match status" value="1"/>
</dbReference>
<evidence type="ECO:0000256" key="3">
    <source>
        <dbReference type="ARBA" id="ARBA00023163"/>
    </source>
</evidence>
<keyword evidence="3" id="KW-0804">Transcription</keyword>
<sequence length="218" mass="23805">MTGQKTDRSMTKDRADDSTGGLEAPAPRNNGDGQREDKREAIVAAAARVFKERGLEGASMRLIAREAGCTTGAIYPHFGGKESLYAEVLAQSLASLQQAIRDAIAIAPVGSQGRAGIKAFYDYYRAYPLELTLGLYLYQGARPVGLSEELDRSLNCSLQTVFRLIADGLANDGYDDTALRTTNGVAQVVGLLILHQTRRLRLLESNVDEQMTYFLQQL</sequence>
<keyword evidence="8" id="KW-1185">Reference proteome</keyword>
<dbReference type="GO" id="GO:0003700">
    <property type="term" value="F:DNA-binding transcription factor activity"/>
    <property type="evidence" value="ECO:0007669"/>
    <property type="project" value="TreeGrafter"/>
</dbReference>
<keyword evidence="1" id="KW-0805">Transcription regulation</keyword>
<dbReference type="OrthoDB" id="5816932at2"/>
<evidence type="ECO:0000256" key="1">
    <source>
        <dbReference type="ARBA" id="ARBA00023015"/>
    </source>
</evidence>
<evidence type="ECO:0000256" key="4">
    <source>
        <dbReference type="PROSITE-ProRule" id="PRU00335"/>
    </source>
</evidence>
<gene>
    <name evidence="7" type="ORF">SAMN04488052_10865</name>
</gene>
<dbReference type="STRING" id="406100.SAMN04488052_10865"/>
<feature type="compositionally biased region" description="Basic and acidic residues" evidence="5">
    <location>
        <begin position="1"/>
        <end position="17"/>
    </location>
</feature>
<feature type="domain" description="HTH tetR-type" evidence="6">
    <location>
        <begin position="36"/>
        <end position="96"/>
    </location>
</feature>
<evidence type="ECO:0000313" key="8">
    <source>
        <dbReference type="Proteomes" id="UP000199657"/>
    </source>
</evidence>
<evidence type="ECO:0000313" key="7">
    <source>
        <dbReference type="EMBL" id="SEP06860.1"/>
    </source>
</evidence>
<feature type="region of interest" description="Disordered" evidence="5">
    <location>
        <begin position="1"/>
        <end position="38"/>
    </location>
</feature>
<accession>A0A1H8UUH1</accession>
<dbReference type="Gene3D" id="1.10.357.10">
    <property type="entry name" value="Tetracycline Repressor, domain 2"/>
    <property type="match status" value="1"/>
</dbReference>
<dbReference type="InterPro" id="IPR009057">
    <property type="entry name" value="Homeodomain-like_sf"/>
</dbReference>
<dbReference type="GO" id="GO:0000976">
    <property type="term" value="F:transcription cis-regulatory region binding"/>
    <property type="evidence" value="ECO:0007669"/>
    <property type="project" value="TreeGrafter"/>
</dbReference>
<dbReference type="AlphaFoldDB" id="A0A1H8UUH1"/>